<keyword evidence="2" id="KW-0808">Transferase</keyword>
<keyword evidence="3" id="KW-1185">Reference proteome</keyword>
<dbReference type="EMBL" id="SADE01000004">
    <property type="protein sequence ID" value="RVU34022.1"/>
    <property type="molecule type" value="Genomic_DNA"/>
</dbReference>
<accession>A0A437QHK4</accession>
<name>A0A437QHK4_9PROT</name>
<dbReference type="CDD" id="cd02440">
    <property type="entry name" value="AdoMet_MTases"/>
    <property type="match status" value="1"/>
</dbReference>
<organism evidence="2 3">
    <name type="scientific">Hwanghaeella grinnelliae</name>
    <dbReference type="NCBI Taxonomy" id="2500179"/>
    <lineage>
        <taxon>Bacteria</taxon>
        <taxon>Pseudomonadati</taxon>
        <taxon>Pseudomonadota</taxon>
        <taxon>Alphaproteobacteria</taxon>
        <taxon>Rhodospirillales</taxon>
        <taxon>Rhodospirillaceae</taxon>
        <taxon>Hwanghaeella</taxon>
    </lineage>
</organism>
<dbReference type="GO" id="GO:0032259">
    <property type="term" value="P:methylation"/>
    <property type="evidence" value="ECO:0007669"/>
    <property type="project" value="UniProtKB-KW"/>
</dbReference>
<protein>
    <submittedName>
        <fullName evidence="2">Class I SAM-dependent methyltransferase</fullName>
    </submittedName>
</protein>
<dbReference type="AlphaFoldDB" id="A0A437QHK4"/>
<reference evidence="3" key="1">
    <citation type="submission" date="2019-01" db="EMBL/GenBank/DDBJ databases">
        <title>Gri0909 isolated from a small marine red alga.</title>
        <authorList>
            <person name="Kim J."/>
            <person name="Jeong S.E."/>
            <person name="Jeon C.O."/>
        </authorList>
    </citation>
    <scope>NUCLEOTIDE SEQUENCE [LARGE SCALE GENOMIC DNA]</scope>
    <source>
        <strain evidence="3">Gri0909</strain>
    </source>
</reference>
<evidence type="ECO:0000259" key="1">
    <source>
        <dbReference type="Pfam" id="PF13649"/>
    </source>
</evidence>
<proteinExistence type="predicted"/>
<dbReference type="InterPro" id="IPR041698">
    <property type="entry name" value="Methyltransf_25"/>
</dbReference>
<dbReference type="Proteomes" id="UP000287447">
    <property type="component" value="Unassembled WGS sequence"/>
</dbReference>
<keyword evidence="2" id="KW-0489">Methyltransferase</keyword>
<evidence type="ECO:0000313" key="2">
    <source>
        <dbReference type="EMBL" id="RVU34022.1"/>
    </source>
</evidence>
<evidence type="ECO:0000313" key="3">
    <source>
        <dbReference type="Proteomes" id="UP000287447"/>
    </source>
</evidence>
<sequence length="370" mass="41750">MTGAMSGTNRRDPGLNGRSFTAAQSFLLSSKLYWTRKMFPALREKYNGLAAKESTPPESAADVARLIANTPDYQVYAWLERHLQRFKYSGRYGLQAYHDDMREDLLASLDQADLPDGMLTLDPDLEMPRYYKAVDIHQHPGGVWSDEIAGFVYERGARSTTPTMGTRHADLHDRLVMAVDEALESDPTDIFDMACGFGKSTGPFIERYRDAKITGMDLSAPCVKLAAKTAAEAQANNIRYMQGNAFESGFADESFDLVTSTMYLHEMPPPQIEKTIEESARLLRPGGYMAHLDFFRLPDAFTRFIHYGHGRRNNEPFMEPLAEMDLAGLLERNGFKDIRIEPFAEDDGVLDEGYRPWRFPWTLITGVKAA</sequence>
<feature type="domain" description="Methyltransferase" evidence="1">
    <location>
        <begin position="190"/>
        <end position="287"/>
    </location>
</feature>
<dbReference type="Gene3D" id="3.40.50.150">
    <property type="entry name" value="Vaccinia Virus protein VP39"/>
    <property type="match status" value="1"/>
</dbReference>
<comment type="caution">
    <text evidence="2">The sequence shown here is derived from an EMBL/GenBank/DDBJ whole genome shotgun (WGS) entry which is preliminary data.</text>
</comment>
<dbReference type="InterPro" id="IPR029063">
    <property type="entry name" value="SAM-dependent_MTases_sf"/>
</dbReference>
<dbReference type="GO" id="GO:0008168">
    <property type="term" value="F:methyltransferase activity"/>
    <property type="evidence" value="ECO:0007669"/>
    <property type="project" value="UniProtKB-KW"/>
</dbReference>
<dbReference type="PANTHER" id="PTHR43591:SF24">
    <property type="entry name" value="2-METHOXY-6-POLYPRENYL-1,4-BENZOQUINOL METHYLASE, MITOCHONDRIAL"/>
    <property type="match status" value="1"/>
</dbReference>
<dbReference type="PANTHER" id="PTHR43591">
    <property type="entry name" value="METHYLTRANSFERASE"/>
    <property type="match status" value="1"/>
</dbReference>
<gene>
    <name evidence="2" type="ORF">EOI86_23150</name>
</gene>
<dbReference type="SUPFAM" id="SSF53335">
    <property type="entry name" value="S-adenosyl-L-methionine-dependent methyltransferases"/>
    <property type="match status" value="1"/>
</dbReference>
<dbReference type="Pfam" id="PF13649">
    <property type="entry name" value="Methyltransf_25"/>
    <property type="match status" value="1"/>
</dbReference>